<dbReference type="RefSeq" id="WP_157748281.1">
    <property type="nucleotide sequence ID" value="NZ_LT607750.1"/>
</dbReference>
<evidence type="ECO:0000256" key="1">
    <source>
        <dbReference type="SAM" id="Phobius"/>
    </source>
</evidence>
<sequence>MGDYRPPPNKTEELRKLYSEIEVAQGRLRESANRKVDVRRLRRLEKQAEALKKTDLVLKLGPARLHLRWSAQQVAKTFISLHLAAIAGGVALMTTTSLRELGFALTVGGFLGNGALLASIWQQVYKNEREAAAAAGASSDPGTADPGASYEEVASDELRELLEQQREATAEALTRRALLRDLRYGVAKEKIGTYGLGASVLALLSSPVWLPGGLGAVESLANSKGEPLRARTASAATAFAVNAAASTAFLSVAAGATLGASVVVRRIHKKFRSA</sequence>
<feature type="transmembrane region" description="Helical" evidence="1">
    <location>
        <begin position="191"/>
        <end position="210"/>
    </location>
</feature>
<keyword evidence="1" id="KW-0812">Transmembrane</keyword>
<proteinExistence type="predicted"/>
<gene>
    <name evidence="2" type="ORF">GA0070609_4751</name>
</gene>
<evidence type="ECO:0000313" key="2">
    <source>
        <dbReference type="EMBL" id="SCG72770.1"/>
    </source>
</evidence>
<accession>A0A1C5JQB7</accession>
<feature type="transmembrane region" description="Helical" evidence="1">
    <location>
        <begin position="74"/>
        <end position="95"/>
    </location>
</feature>
<feature type="transmembrane region" description="Helical" evidence="1">
    <location>
        <begin position="101"/>
        <end position="121"/>
    </location>
</feature>
<reference evidence="2 3" key="1">
    <citation type="submission" date="2016-06" db="EMBL/GenBank/DDBJ databases">
        <authorList>
            <person name="Kjaerup R.B."/>
            <person name="Dalgaard T.S."/>
            <person name="Juul-Madsen H.R."/>
        </authorList>
    </citation>
    <scope>NUCLEOTIDE SEQUENCE [LARGE SCALE GENOMIC DNA]</scope>
    <source>
        <strain evidence="2 3">DSM 43904</strain>
    </source>
</reference>
<dbReference type="Proteomes" id="UP000198217">
    <property type="component" value="Chromosome I"/>
</dbReference>
<keyword evidence="3" id="KW-1185">Reference proteome</keyword>
<protein>
    <submittedName>
        <fullName evidence="2">Uncharacterized protein</fullName>
    </submittedName>
</protein>
<dbReference type="EMBL" id="LT607750">
    <property type="protein sequence ID" value="SCG72770.1"/>
    <property type="molecule type" value="Genomic_DNA"/>
</dbReference>
<name>A0A1C5JQB7_9ACTN</name>
<organism evidence="2 3">
    <name type="scientific">Micromonospora echinaurantiaca</name>
    <dbReference type="NCBI Taxonomy" id="47857"/>
    <lineage>
        <taxon>Bacteria</taxon>
        <taxon>Bacillati</taxon>
        <taxon>Actinomycetota</taxon>
        <taxon>Actinomycetes</taxon>
        <taxon>Micromonosporales</taxon>
        <taxon>Micromonosporaceae</taxon>
        <taxon>Micromonospora</taxon>
    </lineage>
</organism>
<evidence type="ECO:0000313" key="3">
    <source>
        <dbReference type="Proteomes" id="UP000198217"/>
    </source>
</evidence>
<feature type="transmembrane region" description="Helical" evidence="1">
    <location>
        <begin position="239"/>
        <end position="264"/>
    </location>
</feature>
<dbReference type="AlphaFoldDB" id="A0A1C5JQB7"/>
<keyword evidence="1" id="KW-0472">Membrane</keyword>
<keyword evidence="1" id="KW-1133">Transmembrane helix</keyword>